<reference evidence="1 2" key="1">
    <citation type="journal article" date="2018" name="New Phytol.">
        <title>Comparative genomics and transcriptomics depict ericoid mycorrhizal fungi as versatile saprotrophs and plant mutualists.</title>
        <authorList>
            <person name="Martino E."/>
            <person name="Morin E."/>
            <person name="Grelet G.A."/>
            <person name="Kuo A."/>
            <person name="Kohler A."/>
            <person name="Daghino S."/>
            <person name="Barry K.W."/>
            <person name="Cichocki N."/>
            <person name="Clum A."/>
            <person name="Dockter R.B."/>
            <person name="Hainaut M."/>
            <person name="Kuo R.C."/>
            <person name="LaButti K."/>
            <person name="Lindahl B.D."/>
            <person name="Lindquist E.A."/>
            <person name="Lipzen A."/>
            <person name="Khouja H.R."/>
            <person name="Magnuson J."/>
            <person name="Murat C."/>
            <person name="Ohm R.A."/>
            <person name="Singer S.W."/>
            <person name="Spatafora J.W."/>
            <person name="Wang M."/>
            <person name="Veneault-Fourrey C."/>
            <person name="Henrissat B."/>
            <person name="Grigoriev I.V."/>
            <person name="Martin F.M."/>
            <person name="Perotto S."/>
        </authorList>
    </citation>
    <scope>NUCLEOTIDE SEQUENCE [LARGE SCALE GENOMIC DNA]</scope>
    <source>
        <strain evidence="1 2">ATCC 22711</strain>
    </source>
</reference>
<dbReference type="GeneID" id="36574815"/>
<dbReference type="EMBL" id="KZ679012">
    <property type="protein sequence ID" value="PSS16708.1"/>
    <property type="molecule type" value="Genomic_DNA"/>
</dbReference>
<keyword evidence="2" id="KW-1185">Reference proteome</keyword>
<dbReference type="Proteomes" id="UP000241818">
    <property type="component" value="Unassembled WGS sequence"/>
</dbReference>
<evidence type="ECO:0000313" key="1">
    <source>
        <dbReference type="EMBL" id="PSS16708.1"/>
    </source>
</evidence>
<dbReference type="AlphaFoldDB" id="A0A2T3AZX3"/>
<name>A0A2T3AZX3_AMORE</name>
<organism evidence="1 2">
    <name type="scientific">Amorphotheca resinae ATCC 22711</name>
    <dbReference type="NCBI Taxonomy" id="857342"/>
    <lineage>
        <taxon>Eukaryota</taxon>
        <taxon>Fungi</taxon>
        <taxon>Dikarya</taxon>
        <taxon>Ascomycota</taxon>
        <taxon>Pezizomycotina</taxon>
        <taxon>Leotiomycetes</taxon>
        <taxon>Helotiales</taxon>
        <taxon>Amorphothecaceae</taxon>
        <taxon>Amorphotheca</taxon>
    </lineage>
</organism>
<evidence type="ECO:0000313" key="2">
    <source>
        <dbReference type="Proteomes" id="UP000241818"/>
    </source>
</evidence>
<protein>
    <submittedName>
        <fullName evidence="1">Uncharacterized protein</fullName>
    </submittedName>
</protein>
<accession>A0A2T3AZX3</accession>
<dbReference type="InParanoid" id="A0A2T3AZX3"/>
<gene>
    <name evidence="1" type="ORF">M430DRAFT_35396</name>
</gene>
<proteinExistence type="predicted"/>
<sequence length="77" mass="8345">MTADGNTVAQGLQSFTNHQQALGAELSMFGNNPLDHSLLSFSGVGMPRFLYFATSRGKAFLYVPQKNNRIDGQLPVA</sequence>
<dbReference type="RefSeq" id="XP_024720216.1">
    <property type="nucleotide sequence ID" value="XM_024866734.1"/>
</dbReference>